<dbReference type="GO" id="GO:0016020">
    <property type="term" value="C:membrane"/>
    <property type="evidence" value="ECO:0007669"/>
    <property type="project" value="InterPro"/>
</dbReference>
<dbReference type="PANTHER" id="PTHR24421:SF63">
    <property type="entry name" value="SENSOR HISTIDINE KINASE DESK"/>
    <property type="match status" value="1"/>
</dbReference>
<feature type="region of interest" description="Disordered" evidence="4">
    <location>
        <begin position="407"/>
        <end position="625"/>
    </location>
</feature>
<dbReference type="Gene3D" id="3.30.565.10">
    <property type="entry name" value="Histidine kinase-like ATPase, C-terminal domain"/>
    <property type="match status" value="1"/>
</dbReference>
<dbReference type="AlphaFoldDB" id="L7F7N5"/>
<feature type="compositionally biased region" description="Gly residues" evidence="4">
    <location>
        <begin position="512"/>
        <end position="530"/>
    </location>
</feature>
<feature type="transmembrane region" description="Helical" evidence="5">
    <location>
        <begin position="21"/>
        <end position="44"/>
    </location>
</feature>
<dbReference type="GO" id="GO:0046983">
    <property type="term" value="F:protein dimerization activity"/>
    <property type="evidence" value="ECO:0007669"/>
    <property type="project" value="InterPro"/>
</dbReference>
<evidence type="ECO:0000256" key="4">
    <source>
        <dbReference type="SAM" id="MobiDB-lite"/>
    </source>
</evidence>
<keyword evidence="2 7" id="KW-0418">Kinase</keyword>
<comment type="caution">
    <text evidence="7">The sequence shown here is derived from an EMBL/GenBank/DDBJ whole genome shotgun (WGS) entry which is preliminary data.</text>
</comment>
<keyword evidence="3" id="KW-0902">Two-component regulatory system</keyword>
<keyword evidence="5" id="KW-1133">Transmembrane helix</keyword>
<dbReference type="GO" id="GO:0000155">
    <property type="term" value="F:phosphorelay sensor kinase activity"/>
    <property type="evidence" value="ECO:0007669"/>
    <property type="project" value="InterPro"/>
</dbReference>
<dbReference type="Gene3D" id="1.20.5.1930">
    <property type="match status" value="1"/>
</dbReference>
<evidence type="ECO:0000259" key="6">
    <source>
        <dbReference type="Pfam" id="PF07730"/>
    </source>
</evidence>
<feature type="transmembrane region" description="Helical" evidence="5">
    <location>
        <begin position="175"/>
        <end position="199"/>
    </location>
</feature>
<dbReference type="PANTHER" id="PTHR24421">
    <property type="entry name" value="NITRATE/NITRITE SENSOR PROTEIN NARX-RELATED"/>
    <property type="match status" value="1"/>
</dbReference>
<evidence type="ECO:0000313" key="7">
    <source>
        <dbReference type="EMBL" id="ELP67588.1"/>
    </source>
</evidence>
<evidence type="ECO:0000256" key="3">
    <source>
        <dbReference type="ARBA" id="ARBA00023012"/>
    </source>
</evidence>
<dbReference type="Pfam" id="PF07730">
    <property type="entry name" value="HisKA_3"/>
    <property type="match status" value="1"/>
</dbReference>
<dbReference type="PATRIC" id="fig|698760.3.peg.3656"/>
<keyword evidence="8" id="KW-1185">Reference proteome</keyword>
<dbReference type="InterPro" id="IPR050482">
    <property type="entry name" value="Sensor_HK_TwoCompSys"/>
</dbReference>
<feature type="transmembrane region" description="Helical" evidence="5">
    <location>
        <begin position="84"/>
        <end position="105"/>
    </location>
</feature>
<feature type="compositionally biased region" description="Gly residues" evidence="4">
    <location>
        <begin position="411"/>
        <end position="420"/>
    </location>
</feature>
<feature type="transmembrane region" description="Helical" evidence="5">
    <location>
        <begin position="117"/>
        <end position="137"/>
    </location>
</feature>
<evidence type="ECO:0000256" key="5">
    <source>
        <dbReference type="SAM" id="Phobius"/>
    </source>
</evidence>
<evidence type="ECO:0000313" key="8">
    <source>
        <dbReference type="Proteomes" id="UP000010931"/>
    </source>
</evidence>
<evidence type="ECO:0000256" key="1">
    <source>
        <dbReference type="ARBA" id="ARBA00022679"/>
    </source>
</evidence>
<proteinExistence type="predicted"/>
<feature type="compositionally biased region" description="Gly residues" evidence="4">
    <location>
        <begin position="576"/>
        <end position="600"/>
    </location>
</feature>
<sequence length="625" mass="60993">MERPRPLNWWGRKSTPAKVETYTRWSFHLFPFVEITAIGLPVLGQVEAGFAPWLFVLVCVHAVLCAVTASRALDWIRRTREQPLRLSATLGVVTTAIGITALVLATHGPGGDDTETVAGSLFAGVVSFGIGTLTLGLRSRLRMLSLVAGLAVGSVAVALPLGLPVPAALGTGLAVLLGAGFISLTFAFSVWLLTAVYELDEARETRTRLAVAEERLRFGRDLHDVMGRNLAVIALKSELAVQLARRERPEAVDQMIEVQRIARESQREVRDVVRGYREADLSAELLGAQSVLTAAGISCEVSGEAVGLPGEVQSALGWVVREATTNVLRHGDAGWCGVEVRVRDGRVVLTVENDGVGGGGGSGGSTGSGTGSGIVGLRERLSAVDGRLEAGVVGPGEERFRVVATVPLPAGSGGGAGRRSGAGAEATSRSEGRAGLETGVGSGTRTGSGAGAGAGPGSGSGARAGSVAGAGSGSGPGSGSGTGTEPGSGSESGAGAGSGTGSGEGSSSRAGSGSGTRAGSGTGAGSGSGPSSGSRTGTEPGSGSESGAGAGTADETGSGTGSGPGSGSRTEPNSGSGSGSGAESGAGAGTDGEAGSGIGTGAAPDGDAGSGAGVGAGLVVGEVGT</sequence>
<organism evidence="7 8">
    <name type="scientific">Streptomyces turgidiscabies (strain Car8)</name>
    <dbReference type="NCBI Taxonomy" id="698760"/>
    <lineage>
        <taxon>Bacteria</taxon>
        <taxon>Bacillati</taxon>
        <taxon>Actinomycetota</taxon>
        <taxon>Actinomycetes</taxon>
        <taxon>Kitasatosporales</taxon>
        <taxon>Streptomycetaceae</taxon>
        <taxon>Streptomyces</taxon>
    </lineage>
</organism>
<dbReference type="InterPro" id="IPR036890">
    <property type="entry name" value="HATPase_C_sf"/>
</dbReference>
<reference evidence="7 8" key="1">
    <citation type="journal article" date="2011" name="Plasmid">
        <title>Streptomyces turgidiscabies Car8 contains a modular pathogenicity island that shares virulence genes with other actinobacterial plant pathogens.</title>
        <authorList>
            <person name="Huguet-Tapia J.C."/>
            <person name="Badger J.H."/>
            <person name="Loria R."/>
            <person name="Pettis G.S."/>
        </authorList>
    </citation>
    <scope>NUCLEOTIDE SEQUENCE [LARGE SCALE GENOMIC DNA]</scope>
    <source>
        <strain evidence="7 8">Car8</strain>
    </source>
</reference>
<keyword evidence="1" id="KW-0808">Transferase</keyword>
<dbReference type="EMBL" id="AEJB01000275">
    <property type="protein sequence ID" value="ELP67588.1"/>
    <property type="molecule type" value="Genomic_DNA"/>
</dbReference>
<feature type="compositionally biased region" description="Low complexity" evidence="4">
    <location>
        <begin position="531"/>
        <end position="543"/>
    </location>
</feature>
<accession>L7F7N5</accession>
<dbReference type="InterPro" id="IPR011712">
    <property type="entry name" value="Sig_transdc_His_kin_sub3_dim/P"/>
</dbReference>
<evidence type="ECO:0000256" key="2">
    <source>
        <dbReference type="ARBA" id="ARBA00022777"/>
    </source>
</evidence>
<feature type="compositionally biased region" description="Gly residues" evidence="4">
    <location>
        <begin position="608"/>
        <end position="625"/>
    </location>
</feature>
<name>L7F7N5_STRT8</name>
<feature type="compositionally biased region" description="Gly residues" evidence="4">
    <location>
        <begin position="438"/>
        <end position="504"/>
    </location>
</feature>
<feature type="transmembrane region" description="Helical" evidence="5">
    <location>
        <begin position="144"/>
        <end position="163"/>
    </location>
</feature>
<dbReference type="Proteomes" id="UP000010931">
    <property type="component" value="Unassembled WGS sequence"/>
</dbReference>
<feature type="region of interest" description="Disordered" evidence="4">
    <location>
        <begin position="353"/>
        <end position="374"/>
    </location>
</feature>
<gene>
    <name evidence="7" type="ORF">STRTUCAR8_05870</name>
</gene>
<feature type="compositionally biased region" description="Gly residues" evidence="4">
    <location>
        <begin position="355"/>
        <end position="374"/>
    </location>
</feature>
<keyword evidence="5" id="KW-0812">Transmembrane</keyword>
<feature type="transmembrane region" description="Helical" evidence="5">
    <location>
        <begin position="50"/>
        <end position="72"/>
    </location>
</feature>
<keyword evidence="5" id="KW-0472">Membrane</keyword>
<protein>
    <submittedName>
        <fullName evidence="7">Histidine kinase</fullName>
    </submittedName>
</protein>
<feature type="domain" description="Signal transduction histidine kinase subgroup 3 dimerisation and phosphoacceptor" evidence="6">
    <location>
        <begin position="214"/>
        <end position="281"/>
    </location>
</feature>
<dbReference type="CDD" id="cd16917">
    <property type="entry name" value="HATPase_UhpB-NarQ-NarX-like"/>
    <property type="match status" value="1"/>
</dbReference>
<dbReference type="SUPFAM" id="SSF55874">
    <property type="entry name" value="ATPase domain of HSP90 chaperone/DNA topoisomerase II/histidine kinase"/>
    <property type="match status" value="1"/>
</dbReference>